<name>A0A497XVL3_9SPHI</name>
<proteinExistence type="predicted"/>
<organism evidence="1 3">
    <name type="scientific">Pedobacter alluvionis</name>
    <dbReference type="NCBI Taxonomy" id="475253"/>
    <lineage>
        <taxon>Bacteria</taxon>
        <taxon>Pseudomonadati</taxon>
        <taxon>Bacteroidota</taxon>
        <taxon>Sphingobacteriia</taxon>
        <taxon>Sphingobacteriales</taxon>
        <taxon>Sphingobacteriaceae</taxon>
        <taxon>Pedobacter</taxon>
    </lineage>
</organism>
<dbReference type="RefSeq" id="WP_121286828.1">
    <property type="nucleotide sequence ID" value="NZ_RCCK01000014.1"/>
</dbReference>
<dbReference type="OrthoDB" id="772343at2"/>
<evidence type="ECO:0000313" key="3">
    <source>
        <dbReference type="Proteomes" id="UP000273898"/>
    </source>
</evidence>
<evidence type="ECO:0000313" key="2">
    <source>
        <dbReference type="EMBL" id="TFB29433.1"/>
    </source>
</evidence>
<dbReference type="EMBL" id="SOPX01000004">
    <property type="protein sequence ID" value="TFB29433.1"/>
    <property type="molecule type" value="Genomic_DNA"/>
</dbReference>
<reference evidence="2 4" key="2">
    <citation type="submission" date="2019-03" db="EMBL/GenBank/DDBJ databases">
        <authorList>
            <person name="He R.-H."/>
        </authorList>
    </citation>
    <scope>NUCLEOTIDE SEQUENCE [LARGE SCALE GENOMIC DNA]</scope>
    <source>
        <strain evidence="2 4">DSM 19624</strain>
    </source>
</reference>
<evidence type="ECO:0000313" key="1">
    <source>
        <dbReference type="EMBL" id="RLJ72727.1"/>
    </source>
</evidence>
<protein>
    <submittedName>
        <fullName evidence="1">Uncharacterized protein</fullName>
    </submittedName>
</protein>
<evidence type="ECO:0000313" key="4">
    <source>
        <dbReference type="Proteomes" id="UP000297429"/>
    </source>
</evidence>
<reference evidence="1 3" key="1">
    <citation type="submission" date="2018-10" db="EMBL/GenBank/DDBJ databases">
        <title>Genomic Encyclopedia of Archaeal and Bacterial Type Strains, Phase II (KMG-II): from individual species to whole genera.</title>
        <authorList>
            <person name="Goeker M."/>
        </authorList>
    </citation>
    <scope>NUCLEOTIDE SEQUENCE [LARGE SCALE GENOMIC DNA]</scope>
    <source>
        <strain evidence="1 3">DSM 19624</strain>
    </source>
</reference>
<keyword evidence="4" id="KW-1185">Reference proteome</keyword>
<sequence length="93" mass="10987">MENNNIQEYFTTYIELLDKIHTLGHEIDASVIETDIQDIIEKRSKYKARMHRVRNKLIMALKDEGNKYRVYNALAQKNTLLSVIDGKLEFNEE</sequence>
<dbReference type="Proteomes" id="UP000273898">
    <property type="component" value="Unassembled WGS sequence"/>
</dbReference>
<gene>
    <name evidence="1" type="ORF">BCL90_4364</name>
    <name evidence="2" type="ORF">E3V97_20565</name>
</gene>
<dbReference type="EMBL" id="RCCK01000014">
    <property type="protein sequence ID" value="RLJ72727.1"/>
    <property type="molecule type" value="Genomic_DNA"/>
</dbReference>
<comment type="caution">
    <text evidence="1">The sequence shown here is derived from an EMBL/GenBank/DDBJ whole genome shotgun (WGS) entry which is preliminary data.</text>
</comment>
<dbReference type="Proteomes" id="UP000297429">
    <property type="component" value="Unassembled WGS sequence"/>
</dbReference>
<dbReference type="AlphaFoldDB" id="A0A497XVL3"/>
<accession>A0A497XVL3</accession>